<sequence>MKLENWMAAIDGNRDLLRLAIPGTHDSVTKYVQFAYICKTQELTIYEQLNMGIRALDIRVESSGERLKMVHGFAKVFTTANKTGKQMDLSHVLEQCYDFLHENPSETIVFQFKNDSGKENEKCFDNLFFNYIAKAPEMWFCENRVPALDEARGKIHLIRRCKMAGRPEFNERNTGLDFSRWVEQDTIAPEPLTLNTGGDRPAEFIILDRFKYKPEPRWNECVKPFLDKAEPFDGRYIINYLSTAGGLKGPRRNAEYINPQFMKYPLDPAKYYGTVYSDFPAKELVMKIINANFD</sequence>
<accession>A0A9D1RCI7</accession>
<dbReference type="EC" id="4.6.1.13" evidence="2"/>
<dbReference type="Pfam" id="PF00388">
    <property type="entry name" value="PI-PLC-X"/>
    <property type="match status" value="1"/>
</dbReference>
<evidence type="ECO:0000256" key="5">
    <source>
        <dbReference type="ARBA" id="ARBA00030782"/>
    </source>
</evidence>
<protein>
    <recommendedName>
        <fullName evidence="3">1-phosphatidylinositol phosphodiesterase</fullName>
        <ecNumber evidence="2">4.6.1.13</ecNumber>
    </recommendedName>
    <alternativeName>
        <fullName evidence="4">Phosphatidylinositol diacylglycerol-lyase</fullName>
    </alternativeName>
    <alternativeName>
        <fullName evidence="5">Phosphatidylinositol-specific phospholipase C</fullName>
    </alternativeName>
</protein>
<evidence type="ECO:0000313" key="7">
    <source>
        <dbReference type="EMBL" id="HIW84920.1"/>
    </source>
</evidence>
<gene>
    <name evidence="7" type="ORF">IAA48_00325</name>
</gene>
<evidence type="ECO:0000259" key="6">
    <source>
        <dbReference type="SMART" id="SM00148"/>
    </source>
</evidence>
<feature type="domain" description="Phosphatidylinositol-specific phospholipase C X" evidence="6">
    <location>
        <begin position="10"/>
        <end position="160"/>
    </location>
</feature>
<dbReference type="PROSITE" id="PS50007">
    <property type="entry name" value="PIPLC_X_DOMAIN"/>
    <property type="match status" value="1"/>
</dbReference>
<dbReference type="PANTHER" id="PTHR13593:SF113">
    <property type="entry name" value="SI:DKEY-266F7.9"/>
    <property type="match status" value="1"/>
</dbReference>
<dbReference type="SUPFAM" id="SSF51695">
    <property type="entry name" value="PLC-like phosphodiesterases"/>
    <property type="match status" value="1"/>
</dbReference>
<dbReference type="InterPro" id="IPR017946">
    <property type="entry name" value="PLC-like_Pdiesterase_TIM-brl"/>
</dbReference>
<dbReference type="InterPro" id="IPR051057">
    <property type="entry name" value="PI-PLC_domain"/>
</dbReference>
<dbReference type="SMART" id="SM00148">
    <property type="entry name" value="PLCXc"/>
    <property type="match status" value="1"/>
</dbReference>
<dbReference type="EMBL" id="DXGE01000001">
    <property type="protein sequence ID" value="HIW84920.1"/>
    <property type="molecule type" value="Genomic_DNA"/>
</dbReference>
<dbReference type="Proteomes" id="UP000824205">
    <property type="component" value="Unassembled WGS sequence"/>
</dbReference>
<evidence type="ECO:0000256" key="3">
    <source>
        <dbReference type="ARBA" id="ARBA00019758"/>
    </source>
</evidence>
<comment type="caution">
    <text evidence="7">The sequence shown here is derived from an EMBL/GenBank/DDBJ whole genome shotgun (WGS) entry which is preliminary data.</text>
</comment>
<reference evidence="7" key="1">
    <citation type="journal article" date="2021" name="PeerJ">
        <title>Extensive microbial diversity within the chicken gut microbiome revealed by metagenomics and culture.</title>
        <authorList>
            <person name="Gilroy R."/>
            <person name="Ravi A."/>
            <person name="Getino M."/>
            <person name="Pursley I."/>
            <person name="Horton D.L."/>
            <person name="Alikhan N.F."/>
            <person name="Baker D."/>
            <person name="Gharbi K."/>
            <person name="Hall N."/>
            <person name="Watson M."/>
            <person name="Adriaenssens E.M."/>
            <person name="Foster-Nyarko E."/>
            <person name="Jarju S."/>
            <person name="Secka A."/>
            <person name="Antonio M."/>
            <person name="Oren A."/>
            <person name="Chaudhuri R.R."/>
            <person name="La Ragione R."/>
            <person name="Hildebrand F."/>
            <person name="Pallen M.J."/>
        </authorList>
    </citation>
    <scope>NUCLEOTIDE SEQUENCE</scope>
    <source>
        <strain evidence="7">421</strain>
    </source>
</reference>
<comment type="catalytic activity">
    <reaction evidence="1">
        <text>a 1,2-diacyl-sn-glycero-3-phospho-(1D-myo-inositol) = 1D-myo-inositol 1,2-cyclic phosphate + a 1,2-diacyl-sn-glycerol</text>
        <dbReference type="Rhea" id="RHEA:17093"/>
        <dbReference type="ChEBI" id="CHEBI:17815"/>
        <dbReference type="ChEBI" id="CHEBI:57880"/>
        <dbReference type="ChEBI" id="CHEBI:58484"/>
        <dbReference type="EC" id="4.6.1.13"/>
    </reaction>
</comment>
<organism evidence="7 8">
    <name type="scientific">Candidatus Eubacterium faecipullorum</name>
    <dbReference type="NCBI Taxonomy" id="2838571"/>
    <lineage>
        <taxon>Bacteria</taxon>
        <taxon>Bacillati</taxon>
        <taxon>Bacillota</taxon>
        <taxon>Clostridia</taxon>
        <taxon>Eubacteriales</taxon>
        <taxon>Eubacteriaceae</taxon>
        <taxon>Eubacterium</taxon>
    </lineage>
</organism>
<evidence type="ECO:0000256" key="2">
    <source>
        <dbReference type="ARBA" id="ARBA00012581"/>
    </source>
</evidence>
<dbReference type="GO" id="GO:0004436">
    <property type="term" value="F:phosphatidylinositol diacylglycerol-lyase activity"/>
    <property type="evidence" value="ECO:0007669"/>
    <property type="project" value="UniProtKB-EC"/>
</dbReference>
<evidence type="ECO:0000256" key="4">
    <source>
        <dbReference type="ARBA" id="ARBA00030474"/>
    </source>
</evidence>
<evidence type="ECO:0000256" key="1">
    <source>
        <dbReference type="ARBA" id="ARBA00001316"/>
    </source>
</evidence>
<dbReference type="InterPro" id="IPR000909">
    <property type="entry name" value="PLipase_C_PInositol-sp_X_dom"/>
</dbReference>
<dbReference type="PANTHER" id="PTHR13593">
    <property type="match status" value="1"/>
</dbReference>
<proteinExistence type="predicted"/>
<reference evidence="7" key="2">
    <citation type="submission" date="2021-04" db="EMBL/GenBank/DDBJ databases">
        <authorList>
            <person name="Gilroy R."/>
        </authorList>
    </citation>
    <scope>NUCLEOTIDE SEQUENCE</scope>
    <source>
        <strain evidence="7">421</strain>
    </source>
</reference>
<dbReference type="GO" id="GO:0008081">
    <property type="term" value="F:phosphoric diester hydrolase activity"/>
    <property type="evidence" value="ECO:0007669"/>
    <property type="project" value="InterPro"/>
</dbReference>
<evidence type="ECO:0000313" key="8">
    <source>
        <dbReference type="Proteomes" id="UP000824205"/>
    </source>
</evidence>
<dbReference type="AlphaFoldDB" id="A0A9D1RCI7"/>
<dbReference type="Gene3D" id="3.20.20.190">
    <property type="entry name" value="Phosphatidylinositol (PI) phosphodiesterase"/>
    <property type="match status" value="1"/>
</dbReference>
<dbReference type="GO" id="GO:0006629">
    <property type="term" value="P:lipid metabolic process"/>
    <property type="evidence" value="ECO:0007669"/>
    <property type="project" value="InterPro"/>
</dbReference>
<name>A0A9D1RCI7_9FIRM</name>